<protein>
    <submittedName>
        <fullName evidence="1">Uncharacterized protein</fullName>
    </submittedName>
</protein>
<dbReference type="EMBL" id="MHHR01000033">
    <property type="protein sequence ID" value="OGY33062.1"/>
    <property type="molecule type" value="Genomic_DNA"/>
</dbReference>
<name>A0A1G1WZ78_9BACT</name>
<dbReference type="Pfam" id="PF01992">
    <property type="entry name" value="vATP-synt_AC39"/>
    <property type="match status" value="1"/>
</dbReference>
<dbReference type="AlphaFoldDB" id="A0A1G1WZ78"/>
<accession>A0A1G1WZ78</accession>
<dbReference type="InterPro" id="IPR036079">
    <property type="entry name" value="ATPase_csu/dsu_sf"/>
</dbReference>
<reference evidence="1 2" key="1">
    <citation type="journal article" date="2016" name="Nat. Commun.">
        <title>Thousands of microbial genomes shed light on interconnected biogeochemical processes in an aquifer system.</title>
        <authorList>
            <person name="Anantharaman K."/>
            <person name="Brown C.T."/>
            <person name="Hug L.A."/>
            <person name="Sharon I."/>
            <person name="Castelle C.J."/>
            <person name="Probst A.J."/>
            <person name="Thomas B.C."/>
            <person name="Singh A."/>
            <person name="Wilkins M.J."/>
            <person name="Karaoz U."/>
            <person name="Brodie E.L."/>
            <person name="Williams K.H."/>
            <person name="Hubbard S.S."/>
            <person name="Banfield J.F."/>
        </authorList>
    </citation>
    <scope>NUCLEOTIDE SEQUENCE [LARGE SCALE GENOMIC DNA]</scope>
</reference>
<organism evidence="1 2">
    <name type="scientific">Candidatus Andersenbacteria bacterium RIFCSPHIGHO2_12_FULL_45_11</name>
    <dbReference type="NCBI Taxonomy" id="1797281"/>
    <lineage>
        <taxon>Bacteria</taxon>
        <taxon>Candidatus Anderseniibacteriota</taxon>
    </lineage>
</organism>
<dbReference type="SUPFAM" id="SSF103486">
    <property type="entry name" value="V-type ATP synthase subunit C"/>
    <property type="match status" value="1"/>
</dbReference>
<dbReference type="InterPro" id="IPR002843">
    <property type="entry name" value="ATPase_V0-cplx_csu/dsu"/>
</dbReference>
<gene>
    <name evidence="1" type="ORF">A3D99_01230</name>
</gene>
<sequence>MSTTEAPFIIAVIREKEKSLLGDNEITRIMHASSASEAREVLMSTPYAVFLSDGTSVPDALVRALEAEFAWLQDSLDDNDILAYIAARYDVLHLAQAIIAYASNVPHIQYATHIGTLTHEMLYAMVFTQEYVASKESRFWLACVQTQKKAIAEQVWNMPFLFESMRRVLEDRLTALAKTPLTRALAQHVQSRHAADKAWQKGGVHADVAHYESEWDSRAIALVRELRFEPVGYDPIVAYWITREMEVKKTARMFAALTHARV</sequence>
<evidence type="ECO:0000313" key="1">
    <source>
        <dbReference type="EMBL" id="OGY33062.1"/>
    </source>
</evidence>
<comment type="caution">
    <text evidence="1">The sequence shown here is derived from an EMBL/GenBank/DDBJ whole genome shotgun (WGS) entry which is preliminary data.</text>
</comment>
<evidence type="ECO:0000313" key="2">
    <source>
        <dbReference type="Proteomes" id="UP000177528"/>
    </source>
</evidence>
<dbReference type="Proteomes" id="UP000177528">
    <property type="component" value="Unassembled WGS sequence"/>
</dbReference>
<dbReference type="GO" id="GO:0046961">
    <property type="term" value="F:proton-transporting ATPase activity, rotational mechanism"/>
    <property type="evidence" value="ECO:0007669"/>
    <property type="project" value="InterPro"/>
</dbReference>
<proteinExistence type="predicted"/>